<proteinExistence type="inferred from homology"/>
<accession>A0ABV6GW55</accession>
<evidence type="ECO:0000313" key="4">
    <source>
        <dbReference type="Proteomes" id="UP001589785"/>
    </source>
</evidence>
<dbReference type="InterPro" id="IPR036291">
    <property type="entry name" value="NAD(P)-bd_dom_sf"/>
</dbReference>
<comment type="similarity">
    <text evidence="1">Belongs to the short-chain dehydrogenases/reductases (SDR) family.</text>
</comment>
<dbReference type="EMBL" id="JBHLVN010000115">
    <property type="protein sequence ID" value="MFC0298734.1"/>
    <property type="molecule type" value="Genomic_DNA"/>
</dbReference>
<sequence>MMKRETVLITGASGGISYAFAERFAQNGCDIIAVARSEKKLYQLKNELEGKYEIQFVPYAKDLSKQEEVQSLYNEL</sequence>
<comment type="caution">
    <text evidence="3">The sequence shown here is derived from an EMBL/GenBank/DDBJ whole genome shotgun (WGS) entry which is preliminary data.</text>
</comment>
<evidence type="ECO:0000256" key="1">
    <source>
        <dbReference type="ARBA" id="ARBA00006484"/>
    </source>
</evidence>
<dbReference type="Pfam" id="PF00106">
    <property type="entry name" value="adh_short"/>
    <property type="match status" value="1"/>
</dbReference>
<dbReference type="Gene3D" id="3.40.50.720">
    <property type="entry name" value="NAD(P)-binding Rossmann-like Domain"/>
    <property type="match status" value="1"/>
</dbReference>
<dbReference type="PANTHER" id="PTHR42901:SF1">
    <property type="entry name" value="ALCOHOL DEHYDROGENASE"/>
    <property type="match status" value="1"/>
</dbReference>
<keyword evidence="2" id="KW-0560">Oxidoreductase</keyword>
<protein>
    <submittedName>
        <fullName evidence="3">SDR family NAD(P)-dependent oxidoreductase</fullName>
    </submittedName>
</protein>
<dbReference type="SUPFAM" id="SSF51735">
    <property type="entry name" value="NAD(P)-binding Rossmann-fold domains"/>
    <property type="match status" value="1"/>
</dbReference>
<evidence type="ECO:0000256" key="2">
    <source>
        <dbReference type="ARBA" id="ARBA00023002"/>
    </source>
</evidence>
<gene>
    <name evidence="3" type="ORF">ACFFHQ_15315</name>
</gene>
<dbReference type="PANTHER" id="PTHR42901">
    <property type="entry name" value="ALCOHOL DEHYDROGENASE"/>
    <property type="match status" value="1"/>
</dbReference>
<dbReference type="RefSeq" id="WP_066228769.1">
    <property type="nucleotide sequence ID" value="NZ_JBHLVN010000115.1"/>
</dbReference>
<organism evidence="3 4">
    <name type="scientific">Geobacillus jurassicus</name>
    <dbReference type="NCBI Taxonomy" id="235932"/>
    <lineage>
        <taxon>Bacteria</taxon>
        <taxon>Bacillati</taxon>
        <taxon>Bacillota</taxon>
        <taxon>Bacilli</taxon>
        <taxon>Bacillales</taxon>
        <taxon>Anoxybacillaceae</taxon>
        <taxon>Geobacillus</taxon>
    </lineage>
</organism>
<dbReference type="Proteomes" id="UP001589785">
    <property type="component" value="Unassembled WGS sequence"/>
</dbReference>
<evidence type="ECO:0000313" key="3">
    <source>
        <dbReference type="EMBL" id="MFC0298734.1"/>
    </source>
</evidence>
<name>A0ABV6GW55_9BACL</name>
<keyword evidence="4" id="KW-1185">Reference proteome</keyword>
<reference evidence="3 4" key="1">
    <citation type="submission" date="2024-09" db="EMBL/GenBank/DDBJ databases">
        <authorList>
            <person name="Sun Q."/>
            <person name="Mori K."/>
        </authorList>
    </citation>
    <scope>NUCLEOTIDE SEQUENCE [LARGE SCALE GENOMIC DNA]</scope>
    <source>
        <strain evidence="3 4">CCM 7224</strain>
    </source>
</reference>
<dbReference type="InterPro" id="IPR002347">
    <property type="entry name" value="SDR_fam"/>
</dbReference>